<dbReference type="InterPro" id="IPR029045">
    <property type="entry name" value="ClpP/crotonase-like_dom_sf"/>
</dbReference>
<dbReference type="InterPro" id="IPR018376">
    <property type="entry name" value="Enoyl-CoA_hyd/isom_CS"/>
</dbReference>
<dbReference type="CDD" id="cd06558">
    <property type="entry name" value="crotonase-like"/>
    <property type="match status" value="1"/>
</dbReference>
<dbReference type="PROSITE" id="PS00166">
    <property type="entry name" value="ENOYL_COA_HYDRATASE"/>
    <property type="match status" value="1"/>
</dbReference>
<dbReference type="Pfam" id="PF00378">
    <property type="entry name" value="ECH_1"/>
    <property type="match status" value="1"/>
</dbReference>
<dbReference type="EMBL" id="UINC01038544">
    <property type="protein sequence ID" value="SVB35704.1"/>
    <property type="molecule type" value="Genomic_DNA"/>
</dbReference>
<dbReference type="SUPFAM" id="SSF52096">
    <property type="entry name" value="ClpP/crotonase"/>
    <property type="match status" value="1"/>
</dbReference>
<dbReference type="GO" id="GO:0006635">
    <property type="term" value="P:fatty acid beta-oxidation"/>
    <property type="evidence" value="ECO:0007669"/>
    <property type="project" value="TreeGrafter"/>
</dbReference>
<sequence>MQIKIQKDNKIGIITVNRPESLNAMNKDVIIEFISRVDELLLDEDIKVIIITGSGEKAFIAGADIKLMQRMSKKDAYEFAILGHKLTNVIENSDKPVIAAVNGFALGGGCEVSLACHIRVASDNAIFAQPEVKIGL</sequence>
<evidence type="ECO:0000256" key="1">
    <source>
        <dbReference type="ARBA" id="ARBA00005254"/>
    </source>
</evidence>
<dbReference type="InterPro" id="IPR001753">
    <property type="entry name" value="Enoyl-CoA_hydra/iso"/>
</dbReference>
<evidence type="ECO:0008006" key="3">
    <source>
        <dbReference type="Google" id="ProtNLM"/>
    </source>
</evidence>
<dbReference type="PANTHER" id="PTHR11941:SF54">
    <property type="entry name" value="ENOYL-COA HYDRATASE, MITOCHONDRIAL"/>
    <property type="match status" value="1"/>
</dbReference>
<reference evidence="2" key="1">
    <citation type="submission" date="2018-05" db="EMBL/GenBank/DDBJ databases">
        <authorList>
            <person name="Lanie J.A."/>
            <person name="Ng W.-L."/>
            <person name="Kazmierczak K.M."/>
            <person name="Andrzejewski T.M."/>
            <person name="Davidsen T.M."/>
            <person name="Wayne K.J."/>
            <person name="Tettelin H."/>
            <person name="Glass J.I."/>
            <person name="Rusch D."/>
            <person name="Podicherti R."/>
            <person name="Tsui H.-C.T."/>
            <person name="Winkler M.E."/>
        </authorList>
    </citation>
    <scope>NUCLEOTIDE SEQUENCE</scope>
</reference>
<evidence type="ECO:0000313" key="2">
    <source>
        <dbReference type="EMBL" id="SVB35704.1"/>
    </source>
</evidence>
<accession>A0A382DCJ5</accession>
<protein>
    <recommendedName>
        <fullName evidence="3">Enoyl-CoA hydratase</fullName>
    </recommendedName>
</protein>
<dbReference type="AlphaFoldDB" id="A0A382DCJ5"/>
<comment type="similarity">
    <text evidence="1">Belongs to the enoyl-CoA hydratase/isomerase family.</text>
</comment>
<gene>
    <name evidence="2" type="ORF">METZ01_LOCUS188558</name>
</gene>
<dbReference type="PANTHER" id="PTHR11941">
    <property type="entry name" value="ENOYL-COA HYDRATASE-RELATED"/>
    <property type="match status" value="1"/>
</dbReference>
<name>A0A382DCJ5_9ZZZZ</name>
<dbReference type="GO" id="GO:0003824">
    <property type="term" value="F:catalytic activity"/>
    <property type="evidence" value="ECO:0007669"/>
    <property type="project" value="InterPro"/>
</dbReference>
<proteinExistence type="inferred from homology"/>
<organism evidence="2">
    <name type="scientific">marine metagenome</name>
    <dbReference type="NCBI Taxonomy" id="408172"/>
    <lineage>
        <taxon>unclassified sequences</taxon>
        <taxon>metagenomes</taxon>
        <taxon>ecological metagenomes</taxon>
    </lineage>
</organism>
<feature type="non-terminal residue" evidence="2">
    <location>
        <position position="136"/>
    </location>
</feature>
<dbReference type="Gene3D" id="3.90.226.10">
    <property type="entry name" value="2-enoyl-CoA Hydratase, Chain A, domain 1"/>
    <property type="match status" value="1"/>
</dbReference>